<name>A0A6C0ET99_9ZZZZ</name>
<proteinExistence type="predicted"/>
<feature type="region of interest" description="Disordered" evidence="1">
    <location>
        <begin position="204"/>
        <end position="240"/>
    </location>
</feature>
<feature type="compositionally biased region" description="Polar residues" evidence="1">
    <location>
        <begin position="224"/>
        <end position="240"/>
    </location>
</feature>
<evidence type="ECO:0000259" key="2">
    <source>
        <dbReference type="Pfam" id="PF21722"/>
    </source>
</evidence>
<protein>
    <recommendedName>
        <fullName evidence="2">Glycine-rich domain-containing protein</fullName>
    </recommendedName>
</protein>
<dbReference type="Pfam" id="PF21722">
    <property type="entry name" value="Gly_rich_2"/>
    <property type="match status" value="1"/>
</dbReference>
<dbReference type="InterPro" id="IPR049304">
    <property type="entry name" value="Gly_rich_dom"/>
</dbReference>
<dbReference type="EMBL" id="MN738929">
    <property type="protein sequence ID" value="QHT31962.1"/>
    <property type="molecule type" value="Genomic_DNA"/>
</dbReference>
<sequence>MSGYKYKGIDLSNIVYGYTTINNTQGYNSFPGVTESTPTNLSIQSLVNSTSSISDNLYGYNYFTNIHMLTNRTAGYIEYNTTTNAVNVPTGVNYLRVLMIGATGGGGGGGGSLQTSTFDASGGGGGSGGKTVLGCFKINSTVFNTYSITIGTGGIGGGGGSKATPGTSGANGTAGGITSLISGNNVNPFAITINGSGGGNGGINGTNGTGGANTQDGLGALGTEGTSGLPSYNGNASNVNTVSQSSSAAYNTLNQTTTNYHQSTGGVMNTTLGEMLTSAYINIVPVNYTFNSLTSCGGAGCAQTGNAATNTTNNRGNSAPGQNGSNGYVRVYYFYN</sequence>
<evidence type="ECO:0000256" key="1">
    <source>
        <dbReference type="SAM" id="MobiDB-lite"/>
    </source>
</evidence>
<dbReference type="AlphaFoldDB" id="A0A6C0ET99"/>
<reference evidence="3" key="1">
    <citation type="journal article" date="2020" name="Nature">
        <title>Giant virus diversity and host interactions through global metagenomics.</title>
        <authorList>
            <person name="Schulz F."/>
            <person name="Roux S."/>
            <person name="Paez-Espino D."/>
            <person name="Jungbluth S."/>
            <person name="Walsh D.A."/>
            <person name="Denef V.J."/>
            <person name="McMahon K.D."/>
            <person name="Konstantinidis K.T."/>
            <person name="Eloe-Fadrosh E.A."/>
            <person name="Kyrpides N.C."/>
            <person name="Woyke T."/>
        </authorList>
    </citation>
    <scope>NUCLEOTIDE SEQUENCE</scope>
    <source>
        <strain evidence="3">GVMAG-M-3300009159-65</strain>
    </source>
</reference>
<organism evidence="3">
    <name type="scientific">viral metagenome</name>
    <dbReference type="NCBI Taxonomy" id="1070528"/>
    <lineage>
        <taxon>unclassified sequences</taxon>
        <taxon>metagenomes</taxon>
        <taxon>organismal metagenomes</taxon>
    </lineage>
</organism>
<feature type="domain" description="Glycine-rich" evidence="2">
    <location>
        <begin position="83"/>
        <end position="333"/>
    </location>
</feature>
<accession>A0A6C0ET99</accession>
<evidence type="ECO:0000313" key="3">
    <source>
        <dbReference type="EMBL" id="QHT31962.1"/>
    </source>
</evidence>